<accession>A0A7Z0D527</accession>
<comment type="caution">
    <text evidence="4">Lacks conserved residue(s) required for the propagation of feature annotation.</text>
</comment>
<evidence type="ECO:0000256" key="2">
    <source>
        <dbReference type="ARBA" id="ARBA00022679"/>
    </source>
</evidence>
<organism evidence="7 8">
    <name type="scientific">Spelaeicoccus albus</name>
    <dbReference type="NCBI Taxonomy" id="1280376"/>
    <lineage>
        <taxon>Bacteria</taxon>
        <taxon>Bacillati</taxon>
        <taxon>Actinomycetota</taxon>
        <taxon>Actinomycetes</taxon>
        <taxon>Micrococcales</taxon>
        <taxon>Brevibacteriaceae</taxon>
        <taxon>Spelaeicoccus</taxon>
    </lineage>
</organism>
<dbReference type="EMBL" id="JACBZP010000001">
    <property type="protein sequence ID" value="NYI68978.1"/>
    <property type="molecule type" value="Genomic_DNA"/>
</dbReference>
<dbReference type="PANTHER" id="PTHR18895:SF74">
    <property type="entry name" value="MTRF1L RELEASE FACTOR GLUTAMINE METHYLTRANSFERASE"/>
    <property type="match status" value="1"/>
</dbReference>
<feature type="binding site" evidence="4">
    <location>
        <position position="202"/>
    </location>
    <ligand>
        <name>S-adenosyl-L-methionine</name>
        <dbReference type="ChEBI" id="CHEBI:59789"/>
    </ligand>
</feature>
<dbReference type="NCBIfam" id="TIGR00536">
    <property type="entry name" value="hemK_fam"/>
    <property type="match status" value="1"/>
</dbReference>
<evidence type="ECO:0000256" key="4">
    <source>
        <dbReference type="HAMAP-Rule" id="MF_02126"/>
    </source>
</evidence>
<name>A0A7Z0D527_9MICO</name>
<proteinExistence type="inferred from homology"/>
<dbReference type="InterPro" id="IPR029063">
    <property type="entry name" value="SAM-dependent_MTases_sf"/>
</dbReference>
<protein>
    <recommendedName>
        <fullName evidence="4">Release factor glutamine methyltransferase</fullName>
        <shortName evidence="4">RF MTase</shortName>
        <ecNumber evidence="4">2.1.1.297</ecNumber>
    </recommendedName>
    <alternativeName>
        <fullName evidence="4">N5-glutamine methyltransferase PrmC</fullName>
    </alternativeName>
    <alternativeName>
        <fullName evidence="4">Protein-(glutamine-N5) MTase PrmC</fullName>
    </alternativeName>
    <alternativeName>
        <fullName evidence="4">Protein-glutamine N-methyltransferase PrmC</fullName>
    </alternativeName>
</protein>
<evidence type="ECO:0000259" key="6">
    <source>
        <dbReference type="Pfam" id="PF17827"/>
    </source>
</evidence>
<dbReference type="CDD" id="cd02440">
    <property type="entry name" value="AdoMet_MTases"/>
    <property type="match status" value="1"/>
</dbReference>
<dbReference type="InterPro" id="IPR002052">
    <property type="entry name" value="DNA_methylase_N6_adenine_CS"/>
</dbReference>
<dbReference type="Pfam" id="PF13847">
    <property type="entry name" value="Methyltransf_31"/>
    <property type="match status" value="1"/>
</dbReference>
<feature type="binding site" evidence="4">
    <location>
        <position position="155"/>
    </location>
    <ligand>
        <name>S-adenosyl-L-methionine</name>
        <dbReference type="ChEBI" id="CHEBI:59789"/>
    </ligand>
</feature>
<dbReference type="GO" id="GO:0102559">
    <property type="term" value="F:peptide chain release factor N(5)-glutamine methyltransferase activity"/>
    <property type="evidence" value="ECO:0007669"/>
    <property type="project" value="UniProtKB-EC"/>
</dbReference>
<dbReference type="GO" id="GO:0032259">
    <property type="term" value="P:methylation"/>
    <property type="evidence" value="ECO:0007669"/>
    <property type="project" value="UniProtKB-KW"/>
</dbReference>
<keyword evidence="2 4" id="KW-0808">Transferase</keyword>
<dbReference type="InterPro" id="IPR050320">
    <property type="entry name" value="N5-glutamine_MTase"/>
</dbReference>
<dbReference type="InterPro" id="IPR019874">
    <property type="entry name" value="RF_methyltr_PrmC"/>
</dbReference>
<feature type="domain" description="Release factor glutamine methyltransferase N-terminal" evidence="6">
    <location>
        <begin position="16"/>
        <end position="83"/>
    </location>
</feature>
<reference evidence="7 8" key="1">
    <citation type="submission" date="2020-07" db="EMBL/GenBank/DDBJ databases">
        <title>Sequencing the genomes of 1000 actinobacteria strains.</title>
        <authorList>
            <person name="Klenk H.-P."/>
        </authorList>
    </citation>
    <scope>NUCLEOTIDE SEQUENCE [LARGE SCALE GENOMIC DNA]</scope>
    <source>
        <strain evidence="7 8">DSM 26341</strain>
    </source>
</reference>
<comment type="similarity">
    <text evidence="4">Belongs to the protein N5-glutamine methyltransferase family. PrmC subfamily.</text>
</comment>
<dbReference type="EC" id="2.1.1.297" evidence="4"/>
<dbReference type="PROSITE" id="PS00092">
    <property type="entry name" value="N6_MTASE"/>
    <property type="match status" value="1"/>
</dbReference>
<dbReference type="Gene3D" id="1.10.8.10">
    <property type="entry name" value="DNA helicase RuvA subunit, C-terminal domain"/>
    <property type="match status" value="1"/>
</dbReference>
<comment type="caution">
    <text evidence="7">The sequence shown here is derived from an EMBL/GenBank/DDBJ whole genome shotgun (WGS) entry which is preliminary data.</text>
</comment>
<evidence type="ECO:0000256" key="1">
    <source>
        <dbReference type="ARBA" id="ARBA00022603"/>
    </source>
</evidence>
<dbReference type="AlphaFoldDB" id="A0A7Z0D527"/>
<evidence type="ECO:0000313" key="8">
    <source>
        <dbReference type="Proteomes" id="UP000539111"/>
    </source>
</evidence>
<feature type="binding site" evidence="4">
    <location>
        <begin position="202"/>
        <end position="205"/>
    </location>
    <ligand>
        <name>substrate</name>
    </ligand>
</feature>
<gene>
    <name evidence="4" type="primary">prmC</name>
    <name evidence="7" type="ORF">BJY26_003284</name>
</gene>
<keyword evidence="1 4" id="KW-0489">Methyltransferase</keyword>
<dbReference type="Pfam" id="PF17827">
    <property type="entry name" value="PrmC_N"/>
    <property type="match status" value="1"/>
</dbReference>
<feature type="domain" description="Methyltransferase" evidence="5">
    <location>
        <begin position="128"/>
        <end position="265"/>
    </location>
</feature>
<keyword evidence="3 4" id="KW-0949">S-adenosyl-L-methionine</keyword>
<evidence type="ECO:0000259" key="5">
    <source>
        <dbReference type="Pfam" id="PF13847"/>
    </source>
</evidence>
<evidence type="ECO:0000256" key="3">
    <source>
        <dbReference type="ARBA" id="ARBA00022691"/>
    </source>
</evidence>
<dbReference type="NCBIfam" id="TIGR03534">
    <property type="entry name" value="RF_mod_PrmC"/>
    <property type="match status" value="1"/>
</dbReference>
<comment type="function">
    <text evidence="4">Methylates the class 1 translation termination release factors RF1/PrfA and RF2/PrfB on the glutamine residue of the universally conserved GGQ motif.</text>
</comment>
<sequence>MNRSYESRRGDSLRSLIAGAETVLADAGVPSPRHDAEILASHLLGVRRGDLVLAPELPDDFSCRYAELVECRRRRKPLQHIVGVQGFRYLSLHVTPGVFVPRPETEVLAGLAVDEAKSLAQSGTPPLVVDLCCGAGGVALAIDTEVPDSTVAAIDVSEEAVWLTRRNNAELGTGTMRIESGDVTDEALLADLNGSVDIVVSNPPYIPPGAEPNDPEVRDHDPFLALYGGGADGLTVPTATIRAAKRLLRPGGMFAMEHADTQGEAVRALLTVNGFGGAVTLPDLSGRDRVSTGRIPGAARHR</sequence>
<dbReference type="GO" id="GO:0003676">
    <property type="term" value="F:nucleic acid binding"/>
    <property type="evidence" value="ECO:0007669"/>
    <property type="project" value="InterPro"/>
</dbReference>
<dbReference type="InterPro" id="IPR004556">
    <property type="entry name" value="HemK-like"/>
</dbReference>
<dbReference type="Gene3D" id="3.40.50.150">
    <property type="entry name" value="Vaccinia Virus protein VP39"/>
    <property type="match status" value="1"/>
</dbReference>
<comment type="catalytic activity">
    <reaction evidence="4">
        <text>L-glutaminyl-[peptide chain release factor] + S-adenosyl-L-methionine = N(5)-methyl-L-glutaminyl-[peptide chain release factor] + S-adenosyl-L-homocysteine + H(+)</text>
        <dbReference type="Rhea" id="RHEA:42896"/>
        <dbReference type="Rhea" id="RHEA-COMP:10271"/>
        <dbReference type="Rhea" id="RHEA-COMP:10272"/>
        <dbReference type="ChEBI" id="CHEBI:15378"/>
        <dbReference type="ChEBI" id="CHEBI:30011"/>
        <dbReference type="ChEBI" id="CHEBI:57856"/>
        <dbReference type="ChEBI" id="CHEBI:59789"/>
        <dbReference type="ChEBI" id="CHEBI:61891"/>
        <dbReference type="EC" id="2.1.1.297"/>
    </reaction>
</comment>
<dbReference type="PANTHER" id="PTHR18895">
    <property type="entry name" value="HEMK METHYLTRANSFERASE"/>
    <property type="match status" value="1"/>
</dbReference>
<dbReference type="Proteomes" id="UP000539111">
    <property type="component" value="Unassembled WGS sequence"/>
</dbReference>
<dbReference type="RefSeq" id="WP_179429246.1">
    <property type="nucleotide sequence ID" value="NZ_JACBZP010000001.1"/>
</dbReference>
<keyword evidence="8" id="KW-1185">Reference proteome</keyword>
<dbReference type="HAMAP" id="MF_02126">
    <property type="entry name" value="RF_methyltr_PrmC"/>
    <property type="match status" value="1"/>
</dbReference>
<dbReference type="SUPFAM" id="SSF53335">
    <property type="entry name" value="S-adenosyl-L-methionine-dependent methyltransferases"/>
    <property type="match status" value="1"/>
</dbReference>
<evidence type="ECO:0000313" key="7">
    <source>
        <dbReference type="EMBL" id="NYI68978.1"/>
    </source>
</evidence>
<dbReference type="InterPro" id="IPR025714">
    <property type="entry name" value="Methyltranfer_dom"/>
</dbReference>
<dbReference type="InterPro" id="IPR040758">
    <property type="entry name" value="PrmC_N"/>
</dbReference>